<sequence length="195" mass="22656">MAMHITLAREIRWEYYTKFTTNFSKKSTQRILAIEVSDMFESMSLVNIAEQLNYHNSQGICFVKPNDTHWESLYKNLKGVQQFTGLQWMPRDLESYCSRRWHTPNQENRICDEQGTGSTKVTGTFDHFLEPLPQSSLKAEKLFTMHNTTCLMNSGIIQSMMPPLVSNMTLQKQQSKLVVSFVAIWINIITFSDRT</sequence>
<accession>A0A225UWW2</accession>
<evidence type="ECO:0000313" key="2">
    <source>
        <dbReference type="Proteomes" id="UP000198211"/>
    </source>
</evidence>
<dbReference type="Proteomes" id="UP000198211">
    <property type="component" value="Unassembled WGS sequence"/>
</dbReference>
<keyword evidence="2" id="KW-1185">Reference proteome</keyword>
<comment type="caution">
    <text evidence="1">The sequence shown here is derived from an EMBL/GenBank/DDBJ whole genome shotgun (WGS) entry which is preliminary data.</text>
</comment>
<name>A0A225UWW2_9STRA</name>
<proteinExistence type="predicted"/>
<organism evidence="1 2">
    <name type="scientific">Phytophthora megakarya</name>
    <dbReference type="NCBI Taxonomy" id="4795"/>
    <lineage>
        <taxon>Eukaryota</taxon>
        <taxon>Sar</taxon>
        <taxon>Stramenopiles</taxon>
        <taxon>Oomycota</taxon>
        <taxon>Peronosporomycetes</taxon>
        <taxon>Peronosporales</taxon>
        <taxon>Peronosporaceae</taxon>
        <taxon>Phytophthora</taxon>
    </lineage>
</organism>
<reference evidence="2" key="1">
    <citation type="submission" date="2017-03" db="EMBL/GenBank/DDBJ databases">
        <title>Phytopthora megakarya and P. palmivora, two closely related causual agents of cacao black pod achieved similar genome size and gene model numbers by different mechanisms.</title>
        <authorList>
            <person name="Ali S."/>
            <person name="Shao J."/>
            <person name="Larry D.J."/>
            <person name="Kronmiller B."/>
            <person name="Shen D."/>
            <person name="Strem M.D."/>
            <person name="Melnick R.L."/>
            <person name="Guiltinan M.J."/>
            <person name="Tyler B.M."/>
            <person name="Meinhardt L.W."/>
            <person name="Bailey B.A."/>
        </authorList>
    </citation>
    <scope>NUCLEOTIDE SEQUENCE [LARGE SCALE GENOMIC DNA]</scope>
    <source>
        <strain evidence="2">zdho120</strain>
    </source>
</reference>
<evidence type="ECO:0000313" key="1">
    <source>
        <dbReference type="EMBL" id="OWY97432.1"/>
    </source>
</evidence>
<dbReference type="AlphaFoldDB" id="A0A225UWW2"/>
<protein>
    <submittedName>
        <fullName evidence="1">Uncharacterized protein</fullName>
    </submittedName>
</protein>
<dbReference type="EMBL" id="NBNE01010463">
    <property type="protein sequence ID" value="OWY97432.1"/>
    <property type="molecule type" value="Genomic_DNA"/>
</dbReference>
<gene>
    <name evidence="1" type="ORF">PHMEG_00032034</name>
</gene>